<dbReference type="InterPro" id="IPR036909">
    <property type="entry name" value="Cyt_c-like_dom_sf"/>
</dbReference>
<dbReference type="PANTHER" id="PTHR33546:SF1">
    <property type="entry name" value="LARGE, MULTIFUNCTIONAL SECRETED PROTEIN"/>
    <property type="match status" value="1"/>
</dbReference>
<dbReference type="EMBL" id="CP036269">
    <property type="protein sequence ID" value="QDT41389.1"/>
    <property type="molecule type" value="Genomic_DNA"/>
</dbReference>
<dbReference type="Gene3D" id="1.10.760.10">
    <property type="entry name" value="Cytochrome c-like domain"/>
    <property type="match status" value="1"/>
</dbReference>
<dbReference type="RefSeq" id="WP_145212890.1">
    <property type="nucleotide sequence ID" value="NZ_CP036269.1"/>
</dbReference>
<dbReference type="Gene3D" id="2.120.10.30">
    <property type="entry name" value="TolB, C-terminal domain"/>
    <property type="match status" value="1"/>
</dbReference>
<dbReference type="InterPro" id="IPR055557">
    <property type="entry name" value="DUF7133"/>
</dbReference>
<protein>
    <submittedName>
        <fullName evidence="7">HEAT repeat protein</fullName>
    </submittedName>
</protein>
<dbReference type="PANTHER" id="PTHR33546">
    <property type="entry name" value="LARGE, MULTIFUNCTIONAL SECRETED PROTEIN-RELATED"/>
    <property type="match status" value="1"/>
</dbReference>
<evidence type="ECO:0000256" key="5">
    <source>
        <dbReference type="SAM" id="SignalP"/>
    </source>
</evidence>
<feature type="chain" id="PRO_5021962905" evidence="5">
    <location>
        <begin position="35"/>
        <end position="991"/>
    </location>
</feature>
<dbReference type="GO" id="GO:0046872">
    <property type="term" value="F:metal ion binding"/>
    <property type="evidence" value="ECO:0007669"/>
    <property type="project" value="UniProtKB-KW"/>
</dbReference>
<dbReference type="InterPro" id="IPR016024">
    <property type="entry name" value="ARM-type_fold"/>
</dbReference>
<keyword evidence="5" id="KW-0732">Signal</keyword>
<organism evidence="7 8">
    <name type="scientific">Gimesia alba</name>
    <dbReference type="NCBI Taxonomy" id="2527973"/>
    <lineage>
        <taxon>Bacteria</taxon>
        <taxon>Pseudomonadati</taxon>
        <taxon>Planctomycetota</taxon>
        <taxon>Planctomycetia</taxon>
        <taxon>Planctomycetales</taxon>
        <taxon>Planctomycetaceae</taxon>
        <taxon>Gimesia</taxon>
    </lineage>
</organism>
<dbReference type="SMART" id="SM00567">
    <property type="entry name" value="EZ_HEAT"/>
    <property type="match status" value="4"/>
</dbReference>
<sequence length="991" mass="109517" precursor="true">MTGLSSRKILSCTCLRNSVLLICLSFSISSAIQAAEIQTPRSLDDRLTIELFASEPDIVTVTGLTVDQENRVYVVESHTHFRPENYKGPKTDRIRLLQDTTGDGRADRIQTFYEGSTETMNVAAHPDGWIYVATRSTIFRLRDKDNNGNADLRQNLVQLETTATYPHNGFSGFAFDFFNNIYFSMGENEGADAELVGDFGNIYFTLGQNYGDDAMLIGKGNIRIPALRGEGGIFRCRTNGSQLERIATGFWNPFHLCFDTNGRMFVGDNDPGNRPPCRLLTIVEGGDYGYRRRTLEPFIAVNAETPGTLPMTSSTGESPTGLIVYESDQLPADYRGDLLVASWGEHRIDRYHLTPDGASFKTTTQPVIAGKEHFRPAGIAVGPDGSLYVGDWADRSYPLHGKGRVWKISAVNPPQTASKISLTAKDWQKRDAAARKLLAQGDTGLTELKAAFKNSDPRVRAVALNALISAKKMTPNLVASVLKDKQSGLREQAVTRLPADLVDFQEVASHDASPAVQAAALRRITDKSALPLLFERLKSTDLFMQQAARQGLRNTLTDAVLQQTFSNSEPAVRLAVILLLKESTSPPSVPLLKQALKDDNPQVRFVAVEWIGRDQLKTFRETLISDLARNATTPELLKAYLASIAQLDGVMKDWTRGTTGDWWVAKSNAQQQAARLLDLPETSPEVLKQILLFLPAKHPALTEKKLTELLKSTDPGVQTEAVRTLRELKTNSVREKLLQLALNANIDPNLRAEAVINLDSSRPENIAPLLQLAQDKNATVSKEALRTLTGASLTETQQNRLKQMATAETEKAALIERVLTRQVTQKKPTKDQLSDWMHTLAGPADPLAGQRLFFHPQGPGCFRCHQIDGRGQQVGPGLLRTNGRISLNRERLVEAIINPSKDIDPGFLPLTIVTVDGKTASGIYHKHNNKERSIYDSNGKIISFKISDIEEMIPSKTSIMPNGLIDRMTLQEFRDLIAYLLPEANDKTASD</sequence>
<dbReference type="AlphaFoldDB" id="A0A517RBW8"/>
<dbReference type="SUPFAM" id="SSF50952">
    <property type="entry name" value="Soluble quinoprotein glucose dehydrogenase"/>
    <property type="match status" value="1"/>
</dbReference>
<dbReference type="Pfam" id="PF23500">
    <property type="entry name" value="DUF7133"/>
    <property type="match status" value="1"/>
</dbReference>
<dbReference type="SUPFAM" id="SSF46626">
    <property type="entry name" value="Cytochrome c"/>
    <property type="match status" value="1"/>
</dbReference>
<dbReference type="OrthoDB" id="232040at2"/>
<dbReference type="InterPro" id="IPR004155">
    <property type="entry name" value="PBS_lyase_HEAT"/>
</dbReference>
<evidence type="ECO:0000256" key="1">
    <source>
        <dbReference type="ARBA" id="ARBA00022617"/>
    </source>
</evidence>
<dbReference type="InterPro" id="IPR013428">
    <property type="entry name" value="Membrane-bound_put_N"/>
</dbReference>
<evidence type="ECO:0000313" key="7">
    <source>
        <dbReference type="EMBL" id="QDT41389.1"/>
    </source>
</evidence>
<dbReference type="NCBIfam" id="TIGR02603">
    <property type="entry name" value="CxxCH_TIGR02603"/>
    <property type="match status" value="1"/>
</dbReference>
<dbReference type="GO" id="GO:0009055">
    <property type="term" value="F:electron transfer activity"/>
    <property type="evidence" value="ECO:0007669"/>
    <property type="project" value="InterPro"/>
</dbReference>
<dbReference type="SUPFAM" id="SSF48371">
    <property type="entry name" value="ARM repeat"/>
    <property type="match status" value="1"/>
</dbReference>
<evidence type="ECO:0000256" key="4">
    <source>
        <dbReference type="PROSITE-ProRule" id="PRU00433"/>
    </source>
</evidence>
<feature type="signal peptide" evidence="5">
    <location>
        <begin position="1"/>
        <end position="34"/>
    </location>
</feature>
<dbReference type="InterPro" id="IPR009056">
    <property type="entry name" value="Cyt_c-like_dom"/>
</dbReference>
<dbReference type="PROSITE" id="PS51007">
    <property type="entry name" value="CYTC"/>
    <property type="match status" value="1"/>
</dbReference>
<evidence type="ECO:0000256" key="2">
    <source>
        <dbReference type="ARBA" id="ARBA00022723"/>
    </source>
</evidence>
<accession>A0A517RBW8</accession>
<keyword evidence="1 4" id="KW-0349">Heme</keyword>
<keyword evidence="2 4" id="KW-0479">Metal-binding</keyword>
<reference evidence="7 8" key="1">
    <citation type="submission" date="2019-02" db="EMBL/GenBank/DDBJ databases">
        <title>Deep-cultivation of Planctomycetes and their phenomic and genomic characterization uncovers novel biology.</title>
        <authorList>
            <person name="Wiegand S."/>
            <person name="Jogler M."/>
            <person name="Boedeker C."/>
            <person name="Pinto D."/>
            <person name="Vollmers J."/>
            <person name="Rivas-Marin E."/>
            <person name="Kohn T."/>
            <person name="Peeters S.H."/>
            <person name="Heuer A."/>
            <person name="Rast P."/>
            <person name="Oberbeckmann S."/>
            <person name="Bunk B."/>
            <person name="Jeske O."/>
            <person name="Meyerdierks A."/>
            <person name="Storesund J.E."/>
            <person name="Kallscheuer N."/>
            <person name="Luecker S."/>
            <person name="Lage O.M."/>
            <person name="Pohl T."/>
            <person name="Merkel B.J."/>
            <person name="Hornburger P."/>
            <person name="Mueller R.-W."/>
            <person name="Bruemmer F."/>
            <person name="Labrenz M."/>
            <person name="Spormann A.M."/>
            <person name="Op den Camp H."/>
            <person name="Overmann J."/>
            <person name="Amann R."/>
            <person name="Jetten M.S.M."/>
            <person name="Mascher T."/>
            <person name="Medema M.H."/>
            <person name="Devos D.P."/>
            <person name="Kaster A.-K."/>
            <person name="Ovreas L."/>
            <person name="Rohde M."/>
            <person name="Galperin M.Y."/>
            <person name="Jogler C."/>
        </authorList>
    </citation>
    <scope>NUCLEOTIDE SEQUENCE [LARGE SCALE GENOMIC DNA]</scope>
    <source>
        <strain evidence="7 8">Pan241w</strain>
    </source>
</reference>
<proteinExistence type="predicted"/>
<dbReference type="InterPro" id="IPR011041">
    <property type="entry name" value="Quinoprot_gluc/sorb_DH_b-prop"/>
</dbReference>
<gene>
    <name evidence="7" type="ORF">Pan241w_14490</name>
</gene>
<dbReference type="KEGG" id="gaz:Pan241w_14490"/>
<keyword evidence="8" id="KW-1185">Reference proteome</keyword>
<feature type="domain" description="Cytochrome c" evidence="6">
    <location>
        <begin position="844"/>
        <end position="984"/>
    </location>
</feature>
<dbReference type="InterPro" id="IPR011989">
    <property type="entry name" value="ARM-like"/>
</dbReference>
<dbReference type="NCBIfam" id="TIGR02604">
    <property type="entry name" value="Piru_Ver_Nterm"/>
    <property type="match status" value="1"/>
</dbReference>
<dbReference type="InterPro" id="IPR011042">
    <property type="entry name" value="6-blade_b-propeller_TolB-like"/>
</dbReference>
<evidence type="ECO:0000313" key="8">
    <source>
        <dbReference type="Proteomes" id="UP000317171"/>
    </source>
</evidence>
<dbReference type="Pfam" id="PF13646">
    <property type="entry name" value="HEAT_2"/>
    <property type="match status" value="1"/>
</dbReference>
<evidence type="ECO:0000256" key="3">
    <source>
        <dbReference type="ARBA" id="ARBA00023004"/>
    </source>
</evidence>
<name>A0A517RBW8_9PLAN</name>
<evidence type="ECO:0000259" key="6">
    <source>
        <dbReference type="PROSITE" id="PS51007"/>
    </source>
</evidence>
<dbReference type="GO" id="GO:0020037">
    <property type="term" value="F:heme binding"/>
    <property type="evidence" value="ECO:0007669"/>
    <property type="project" value="InterPro"/>
</dbReference>
<dbReference type="Proteomes" id="UP000317171">
    <property type="component" value="Chromosome"/>
</dbReference>
<dbReference type="Gene3D" id="1.25.10.10">
    <property type="entry name" value="Leucine-rich Repeat Variant"/>
    <property type="match status" value="3"/>
</dbReference>
<keyword evidence="3 4" id="KW-0408">Iron</keyword>
<dbReference type="InterPro" id="IPR013427">
    <property type="entry name" value="Haem-bd_dom_put"/>
</dbReference>